<dbReference type="EMBL" id="FNMU01000009">
    <property type="protein sequence ID" value="SDX03681.1"/>
    <property type="molecule type" value="Genomic_DNA"/>
</dbReference>
<dbReference type="Proteomes" id="UP000198669">
    <property type="component" value="Unassembled WGS sequence"/>
</dbReference>
<evidence type="ECO:0000313" key="1">
    <source>
        <dbReference type="EMBL" id="APH39376.1"/>
    </source>
</evidence>
<evidence type="ECO:0000313" key="6">
    <source>
        <dbReference type="Proteomes" id="UP000267921"/>
    </source>
</evidence>
<sequence length="135" mass="16523">MGSTKHLSLLYPRPREGEEIPVQFIDIEKKIAAWSPEIRKTLYFDAFEQAEGLKRIREVFVLRVYNWYRDGQSIIELTNDERMQFEDIFNKFLLYRGEIRYRRKKEGRRYKNYFVLVDDSYSKKNVNEWLLAERL</sequence>
<organism evidence="1 4">
    <name type="scientific">Methanohalophilus halophilus</name>
    <dbReference type="NCBI Taxonomy" id="2177"/>
    <lineage>
        <taxon>Archaea</taxon>
        <taxon>Methanobacteriati</taxon>
        <taxon>Methanobacteriota</taxon>
        <taxon>Stenosarchaea group</taxon>
        <taxon>Methanomicrobia</taxon>
        <taxon>Methanosarcinales</taxon>
        <taxon>Methanosarcinaceae</taxon>
        <taxon>Methanohalophilus</taxon>
    </lineage>
</organism>
<reference evidence="3 5" key="2">
    <citation type="submission" date="2016-10" db="EMBL/GenBank/DDBJ databases">
        <authorList>
            <person name="de Groot N.N."/>
        </authorList>
    </citation>
    <scope>NUCLEOTIDE SEQUENCE [LARGE SCALE GENOMIC DNA]</scope>
    <source>
        <strain evidence="3 5">Z-7982</strain>
    </source>
</reference>
<evidence type="ECO:0000313" key="3">
    <source>
        <dbReference type="EMBL" id="SDX03681.1"/>
    </source>
</evidence>
<keyword evidence="4" id="KW-1185">Reference proteome</keyword>
<accession>A0A1L3Q3C1</accession>
<reference evidence="1 4" key="1">
    <citation type="submission" date="2016-10" db="EMBL/GenBank/DDBJ databases">
        <title>Methanohalophilus halophilus.</title>
        <authorList>
            <person name="L'haridon S."/>
        </authorList>
    </citation>
    <scope>NUCLEOTIDE SEQUENCE [LARGE SCALE GENOMIC DNA]</scope>
    <source>
        <strain evidence="1 4">Z-7982</strain>
    </source>
</reference>
<dbReference type="STRING" id="2177.BHR79_07715"/>
<protein>
    <submittedName>
        <fullName evidence="1">Uncharacterized protein</fullName>
    </submittedName>
</protein>
<dbReference type="AlphaFoldDB" id="A0A1L3Q3C1"/>
<dbReference type="Proteomes" id="UP000267921">
    <property type="component" value="Unassembled WGS sequence"/>
</dbReference>
<evidence type="ECO:0000313" key="2">
    <source>
        <dbReference type="EMBL" id="RNI07669.1"/>
    </source>
</evidence>
<evidence type="ECO:0000313" key="4">
    <source>
        <dbReference type="Proteomes" id="UP000186879"/>
    </source>
</evidence>
<name>A0A1L3Q3C1_9EURY</name>
<reference evidence="2 6" key="3">
    <citation type="submission" date="2018-10" db="EMBL/GenBank/DDBJ databases">
        <title>Cultivation of a novel Methanohalophilus strain from Kebrit Deep of the Red Sea and a genomic comparison of members of the genus Methanohalophilus.</title>
        <authorList>
            <person name="Guan Y."/>
            <person name="Ngugi D.K."/>
            <person name="Stingl U."/>
        </authorList>
    </citation>
    <scope>NUCLEOTIDE SEQUENCE [LARGE SCALE GENOMIC DNA]</scope>
    <source>
        <strain evidence="2 6">DSM 3094</strain>
    </source>
</reference>
<evidence type="ECO:0000313" key="5">
    <source>
        <dbReference type="Proteomes" id="UP000198669"/>
    </source>
</evidence>
<dbReference type="RefSeq" id="WP_072561806.1">
    <property type="nucleotide sequence ID" value="NZ_FNMU01000009.1"/>
</dbReference>
<dbReference type="EMBL" id="RJJG01000007">
    <property type="protein sequence ID" value="RNI07669.1"/>
    <property type="molecule type" value="Genomic_DNA"/>
</dbReference>
<dbReference type="Proteomes" id="UP000186879">
    <property type="component" value="Chromosome"/>
</dbReference>
<dbReference type="OrthoDB" id="135573at2157"/>
<gene>
    <name evidence="1" type="ORF">BHR79_07715</name>
    <name evidence="2" type="ORF">EFE40_08935</name>
    <name evidence="3" type="ORF">SAMN04515625_2114</name>
</gene>
<proteinExistence type="predicted"/>
<dbReference type="KEGG" id="mhaz:BHR79_07715"/>
<dbReference type="EMBL" id="CP017921">
    <property type="protein sequence ID" value="APH39376.1"/>
    <property type="molecule type" value="Genomic_DNA"/>
</dbReference>